<evidence type="ECO:0000259" key="1">
    <source>
        <dbReference type="Pfam" id="PF12680"/>
    </source>
</evidence>
<dbReference type="InterPro" id="IPR037401">
    <property type="entry name" value="SnoaL-like"/>
</dbReference>
<accession>A0A9X2GVR8</accession>
<comment type="caution">
    <text evidence="2">The sequence shown here is derived from an EMBL/GenBank/DDBJ whole genome shotgun (WGS) entry which is preliminary data.</text>
</comment>
<protein>
    <submittedName>
        <fullName evidence="2">Ketosteroid isomerase-like protein</fullName>
    </submittedName>
</protein>
<dbReference type="EMBL" id="JAMZDY010000001">
    <property type="protein sequence ID" value="MCP2369517.1"/>
    <property type="molecule type" value="Genomic_DNA"/>
</dbReference>
<dbReference type="Proteomes" id="UP001139722">
    <property type="component" value="Unassembled WGS sequence"/>
</dbReference>
<dbReference type="SUPFAM" id="SSF54427">
    <property type="entry name" value="NTF2-like"/>
    <property type="match status" value="1"/>
</dbReference>
<dbReference type="OrthoDB" id="8526151at2"/>
<dbReference type="RefSeq" id="WP_156999106.1">
    <property type="nucleotide sequence ID" value="NZ_BAAANU010000061.1"/>
</dbReference>
<name>A0A9X2GVR8_9MICO</name>
<feature type="domain" description="SnoaL-like" evidence="1">
    <location>
        <begin position="10"/>
        <end position="100"/>
    </location>
</feature>
<evidence type="ECO:0000313" key="3">
    <source>
        <dbReference type="Proteomes" id="UP001139722"/>
    </source>
</evidence>
<keyword evidence="3" id="KW-1185">Reference proteome</keyword>
<organism evidence="2 3">
    <name type="scientific">Agromyces terreus</name>
    <dbReference type="NCBI Taxonomy" id="424795"/>
    <lineage>
        <taxon>Bacteria</taxon>
        <taxon>Bacillati</taxon>
        <taxon>Actinomycetota</taxon>
        <taxon>Actinomycetes</taxon>
        <taxon>Micrococcales</taxon>
        <taxon>Microbacteriaceae</taxon>
        <taxon>Agromyces</taxon>
    </lineage>
</organism>
<dbReference type="GO" id="GO:0016853">
    <property type="term" value="F:isomerase activity"/>
    <property type="evidence" value="ECO:0007669"/>
    <property type="project" value="UniProtKB-KW"/>
</dbReference>
<keyword evidence="2" id="KW-0413">Isomerase</keyword>
<proteinExistence type="predicted"/>
<reference evidence="2" key="1">
    <citation type="submission" date="2022-06" db="EMBL/GenBank/DDBJ databases">
        <title>Sequencing the genomes of 1000 actinobacteria strains.</title>
        <authorList>
            <person name="Klenk H.-P."/>
        </authorList>
    </citation>
    <scope>NUCLEOTIDE SEQUENCE</scope>
    <source>
        <strain evidence="2">DSM 22016</strain>
    </source>
</reference>
<dbReference type="Gene3D" id="3.10.450.50">
    <property type="match status" value="1"/>
</dbReference>
<dbReference type="AlphaFoldDB" id="A0A9X2GVR8"/>
<sequence length="120" mass="13927">MAVSRGAEWVADYVAAWQSNDPNLIGALFTDDAVYLTSPDSEPRVGRDEIVAGWLDDLDEPGTWAFDWRIIHERDDLLLIQGRTIYPAATDFINLWIIRLADDGRAREFTEWYMRREHQD</sequence>
<gene>
    <name evidence="2" type="ORF">BJ978_000193</name>
</gene>
<evidence type="ECO:0000313" key="2">
    <source>
        <dbReference type="EMBL" id="MCP2369517.1"/>
    </source>
</evidence>
<dbReference type="InterPro" id="IPR032710">
    <property type="entry name" value="NTF2-like_dom_sf"/>
</dbReference>
<dbReference type="Pfam" id="PF12680">
    <property type="entry name" value="SnoaL_2"/>
    <property type="match status" value="1"/>
</dbReference>